<dbReference type="Proteomes" id="UP000015354">
    <property type="component" value="Unassembled WGS sequence"/>
</dbReference>
<evidence type="ECO:0000313" key="2">
    <source>
        <dbReference type="EMBL" id="EPY21306.1"/>
    </source>
</evidence>
<name>S9UK47_9TRYP</name>
<protein>
    <submittedName>
        <fullName evidence="3">Uncharacterized protein</fullName>
    </submittedName>
</protein>
<organism evidence="3 4">
    <name type="scientific">Strigomonas culicis</name>
    <dbReference type="NCBI Taxonomy" id="28005"/>
    <lineage>
        <taxon>Eukaryota</taxon>
        <taxon>Discoba</taxon>
        <taxon>Euglenozoa</taxon>
        <taxon>Kinetoplastea</taxon>
        <taxon>Metakinetoplastina</taxon>
        <taxon>Trypanosomatida</taxon>
        <taxon>Trypanosomatidae</taxon>
        <taxon>Strigomonadinae</taxon>
        <taxon>Strigomonas</taxon>
    </lineage>
</organism>
<reference evidence="3" key="2">
    <citation type="submission" date="2013-03" db="EMBL/GenBank/DDBJ databases">
        <authorList>
            <person name="Motta M.C.M."/>
            <person name="Martins A.C.A."/>
            <person name="Preta C.M.C.C."/>
            <person name="Silva R."/>
            <person name="de Souza S.S."/>
            <person name="Klein C.C."/>
            <person name="de Almeida L.G.P."/>
            <person name="Cunha O.L."/>
            <person name="Colabardini A.C."/>
            <person name="Lima B.A."/>
            <person name="Machado C.R."/>
            <person name="Soares C.M.A."/>
            <person name="de Menezes C.B.A."/>
            <person name="Bartolomeu D.C."/>
            <person name="Grisard E.C."/>
            <person name="Fantinatti-Garboggini F."/>
            <person name="Rodrigues-Luiz G.F."/>
            <person name="Wagner G."/>
            <person name="Goldman G.H."/>
            <person name="Fietto J.L.R."/>
            <person name="Ciapina L.P."/>
            <person name="Brocchi M."/>
            <person name="Elias M.C."/>
            <person name="Goldman M.H.S."/>
            <person name="Sagot M.-F."/>
            <person name="Pereira M."/>
            <person name="Stoco P.H."/>
            <person name="Teixeira S.M.R."/>
            <person name="de Mendonca-Neto R.P."/>
            <person name="Maciel T.E.F."/>
            <person name="Mendes T.A.O."/>
            <person name="Urmenyi T.P."/>
            <person name="Teixeira M.M.G."/>
            <person name="de Camargo E.F.P."/>
            <person name="de Sousa W."/>
            <person name="Schenkman S."/>
            <person name="de Vasconcelos A.T.R."/>
        </authorList>
    </citation>
    <scope>NUCLEOTIDE SEQUENCE</scope>
</reference>
<comment type="caution">
    <text evidence="3">The sequence shown here is derived from an EMBL/GenBank/DDBJ whole genome shotgun (WGS) entry which is preliminary data.</text>
</comment>
<gene>
    <name evidence="3" type="ORF">STCU_03577</name>
    <name evidence="2" type="ORF">STCU_08602</name>
</gene>
<evidence type="ECO:0000313" key="4">
    <source>
        <dbReference type="Proteomes" id="UP000015354"/>
    </source>
</evidence>
<feature type="compositionally biased region" description="Basic and acidic residues" evidence="1">
    <location>
        <begin position="77"/>
        <end position="91"/>
    </location>
</feature>
<reference evidence="3 4" key="1">
    <citation type="journal article" date="2013" name="PLoS ONE">
        <title>Predicting the Proteins of Angomonas deanei, Strigomonas culicis and Their Respective Endosymbionts Reveals New Aspects of the Trypanosomatidae Family.</title>
        <authorList>
            <person name="Motta M.C."/>
            <person name="Martins A.C."/>
            <person name="de Souza S.S."/>
            <person name="Catta-Preta C.M."/>
            <person name="Silva R."/>
            <person name="Klein C.C."/>
            <person name="de Almeida L.G."/>
            <person name="de Lima Cunha O."/>
            <person name="Ciapina L.P."/>
            <person name="Brocchi M."/>
            <person name="Colabardini A.C."/>
            <person name="de Araujo Lima B."/>
            <person name="Machado C.R."/>
            <person name="de Almeida Soares C.M."/>
            <person name="Probst C.M."/>
            <person name="de Menezes C.B."/>
            <person name="Thompson C.E."/>
            <person name="Bartholomeu D.C."/>
            <person name="Gradia D.F."/>
            <person name="Pavoni D.P."/>
            <person name="Grisard E.C."/>
            <person name="Fantinatti-Garboggini F."/>
            <person name="Marchini F.K."/>
            <person name="Rodrigues-Luiz G.F."/>
            <person name="Wagner G."/>
            <person name="Goldman G.H."/>
            <person name="Fietto J.L."/>
            <person name="Elias M.C."/>
            <person name="Goldman M.H."/>
            <person name="Sagot M.F."/>
            <person name="Pereira M."/>
            <person name="Stoco P.H."/>
            <person name="de Mendonca-Neto R.P."/>
            <person name="Teixeira S.M."/>
            <person name="Maciel T.E."/>
            <person name="de Oliveira Mendes T.A."/>
            <person name="Urmenyi T.P."/>
            <person name="de Souza W."/>
            <person name="Schenkman S."/>
            <person name="de Vasconcelos A.T."/>
        </authorList>
    </citation>
    <scope>NUCLEOTIDE SEQUENCE [LARGE SCALE GENOMIC DNA]</scope>
</reference>
<evidence type="ECO:0000313" key="3">
    <source>
        <dbReference type="EMBL" id="EPY31192.1"/>
    </source>
</evidence>
<dbReference type="EMBL" id="ATMH01003577">
    <property type="protein sequence ID" value="EPY31192.1"/>
    <property type="molecule type" value="Genomic_DNA"/>
</dbReference>
<feature type="compositionally biased region" description="Basic and acidic residues" evidence="1">
    <location>
        <begin position="227"/>
        <end position="247"/>
    </location>
</feature>
<proteinExistence type="predicted"/>
<feature type="region of interest" description="Disordered" evidence="1">
    <location>
        <begin position="77"/>
        <end position="119"/>
    </location>
</feature>
<accession>S9UK47</accession>
<dbReference type="EMBL" id="ATMH01008602">
    <property type="protein sequence ID" value="EPY21306.1"/>
    <property type="molecule type" value="Genomic_DNA"/>
</dbReference>
<keyword evidence="4" id="KW-1185">Reference proteome</keyword>
<evidence type="ECO:0000256" key="1">
    <source>
        <dbReference type="SAM" id="MobiDB-lite"/>
    </source>
</evidence>
<feature type="compositionally biased region" description="Basic and acidic residues" evidence="1">
    <location>
        <begin position="101"/>
        <end position="119"/>
    </location>
</feature>
<sequence length="254" mass="29296">MCAQRAQGPCVLTSDVYNKAEAIFNSLQNEEKLVSFLDCLTLLRGMGMNPTSTDMDRLKERMTEPVLRLEQWRREEELKREKERRKEELKDKKKRGAGKTGKPDAKKQKGQEDEDAEKKDVKIIPVEEIKNIDWNIFISCTEEMYRDATSEEKEVYKALKIFREGREPKVMTRQRLLEILTTSGDNILAPAEVKLLETLLPEECPYDELAARIQGTYTPPTAQELAQKAEAEELERKRLEELKKPPVDDPLAGL</sequence>
<dbReference type="OrthoDB" id="276346at2759"/>
<feature type="region of interest" description="Disordered" evidence="1">
    <location>
        <begin position="224"/>
        <end position="254"/>
    </location>
</feature>
<dbReference type="AlphaFoldDB" id="S9UK47"/>